<organism evidence="2 3">
    <name type="scientific">Paenibacillus polygoni</name>
    <dbReference type="NCBI Taxonomy" id="3050112"/>
    <lineage>
        <taxon>Bacteria</taxon>
        <taxon>Bacillati</taxon>
        <taxon>Bacillota</taxon>
        <taxon>Bacilli</taxon>
        <taxon>Bacillales</taxon>
        <taxon>Paenibacillaceae</taxon>
        <taxon>Paenibacillus</taxon>
    </lineage>
</organism>
<evidence type="ECO:0000256" key="1">
    <source>
        <dbReference type="SAM" id="Phobius"/>
    </source>
</evidence>
<dbReference type="EMBL" id="CP127162">
    <property type="protein sequence ID" value="WIV20613.1"/>
    <property type="molecule type" value="Genomic_DNA"/>
</dbReference>
<dbReference type="PROSITE" id="PS51257">
    <property type="entry name" value="PROKAR_LIPOPROTEIN"/>
    <property type="match status" value="1"/>
</dbReference>
<keyword evidence="3" id="KW-1185">Reference proteome</keyword>
<sequence>MSDLKDVMETMFILIVILIACPVMLIWLKRKNKRNRQHTKRM</sequence>
<keyword evidence="1" id="KW-0472">Membrane</keyword>
<proteinExistence type="predicted"/>
<protein>
    <recommendedName>
        <fullName evidence="4">PEP-CTERM protein-sorting domain-containing protein</fullName>
    </recommendedName>
</protein>
<evidence type="ECO:0000313" key="3">
    <source>
        <dbReference type="Proteomes" id="UP001236415"/>
    </source>
</evidence>
<evidence type="ECO:0000313" key="2">
    <source>
        <dbReference type="EMBL" id="WIV20613.1"/>
    </source>
</evidence>
<keyword evidence="1" id="KW-1133">Transmembrane helix</keyword>
<feature type="transmembrane region" description="Helical" evidence="1">
    <location>
        <begin position="12"/>
        <end position="28"/>
    </location>
</feature>
<accession>A0ABY8X6E6</accession>
<dbReference type="Proteomes" id="UP001236415">
    <property type="component" value="Chromosome"/>
</dbReference>
<evidence type="ECO:0008006" key="4">
    <source>
        <dbReference type="Google" id="ProtNLM"/>
    </source>
</evidence>
<name>A0ABY8X6E6_9BACL</name>
<gene>
    <name evidence="2" type="ORF">QPK24_07995</name>
</gene>
<keyword evidence="1" id="KW-0812">Transmembrane</keyword>
<reference evidence="2 3" key="1">
    <citation type="submission" date="2023-06" db="EMBL/GenBank/DDBJ databases">
        <title>Paenibacillus polygonum sp. nov., an endophytic bacterium, isolated from Polygonum lapathifolium L. in Nanji Wetland National Nature Reserve, South of Poyang Lake, Jiangxi Province, China.</title>
        <authorList>
            <person name="Yu Z."/>
        </authorList>
    </citation>
    <scope>NUCLEOTIDE SEQUENCE [LARGE SCALE GENOMIC DNA]</scope>
    <source>
        <strain evidence="2 3">C31</strain>
    </source>
</reference>
<dbReference type="RefSeq" id="WP_285747680.1">
    <property type="nucleotide sequence ID" value="NZ_CP127162.1"/>
</dbReference>